<dbReference type="Pfam" id="PF25137">
    <property type="entry name" value="ADH_Fe_C"/>
    <property type="match status" value="1"/>
</dbReference>
<evidence type="ECO:0000256" key="1">
    <source>
        <dbReference type="ARBA" id="ARBA00023002"/>
    </source>
</evidence>
<dbReference type="EMBL" id="JARIHO010000036">
    <property type="protein sequence ID" value="KAJ7330847.1"/>
    <property type="molecule type" value="Genomic_DNA"/>
</dbReference>
<organism evidence="5 6">
    <name type="scientific">Mycena albidolilacea</name>
    <dbReference type="NCBI Taxonomy" id="1033008"/>
    <lineage>
        <taxon>Eukaryota</taxon>
        <taxon>Fungi</taxon>
        <taxon>Dikarya</taxon>
        <taxon>Basidiomycota</taxon>
        <taxon>Agaricomycotina</taxon>
        <taxon>Agaricomycetes</taxon>
        <taxon>Agaricomycetidae</taxon>
        <taxon>Agaricales</taxon>
        <taxon>Marasmiineae</taxon>
        <taxon>Mycenaceae</taxon>
        <taxon>Mycena</taxon>
    </lineage>
</organism>
<dbReference type="PANTHER" id="PTHR11496:SF107">
    <property type="entry name" value="ALCOHOL DEHYDROGENASE, PUTATIVE (AFU_ORTHOLOGUE AFUA_1G06800)-RELATED"/>
    <property type="match status" value="1"/>
</dbReference>
<dbReference type="InterPro" id="IPR001670">
    <property type="entry name" value="ADH_Fe/GldA"/>
</dbReference>
<dbReference type="SUPFAM" id="SSF56796">
    <property type="entry name" value="Dehydroquinate synthase-like"/>
    <property type="match status" value="1"/>
</dbReference>
<dbReference type="Gene3D" id="3.40.50.1970">
    <property type="match status" value="1"/>
</dbReference>
<protein>
    <recommendedName>
        <fullName evidence="7">Alcohol dehydrogenase iron-type/glycerol dehydrogenase GldA domain-containing protein</fullName>
    </recommendedName>
</protein>
<evidence type="ECO:0008006" key="7">
    <source>
        <dbReference type="Google" id="ProtNLM"/>
    </source>
</evidence>
<evidence type="ECO:0000259" key="3">
    <source>
        <dbReference type="Pfam" id="PF00465"/>
    </source>
</evidence>
<evidence type="ECO:0000313" key="6">
    <source>
        <dbReference type="Proteomes" id="UP001218218"/>
    </source>
</evidence>
<evidence type="ECO:0000256" key="2">
    <source>
        <dbReference type="SAM" id="MobiDB-lite"/>
    </source>
</evidence>
<dbReference type="Gene3D" id="1.20.1090.10">
    <property type="entry name" value="Dehydroquinate synthase-like - alpha domain"/>
    <property type="match status" value="1"/>
</dbReference>
<sequence>MAEETFRSAVPPYEGPLPKSRAHDEMLGNGEVFNNCKISYGLPFTSACAKHAEETFHAQHVFTISSATLARSTTALKDLQSALGTKAGGVKIGVKAHTYLDEVIAIAEECRTLQVDLIVTLGGGSVSDCGKMVALISAPGSCERCQAISRLPEAPHRGNQGHTASRQVADGPVVCIATTLSGGEFTLAAGATDDRDDKKYQFIVGPAIQLVIFDAKLVTDHTPLSLLLPSGIRAVDHCVETLCSLLCNEVTEMHAANSLQQLVPALLRSKADDLKTDVEARHLCQMASVDAIASFRVYTPCGASHAIGHMLGPFGVGHGQTSGILLPAVCKYNALHRANLDRQAIVTTILWGVPEMRRLAESKGLKEDRADLGDLLDVLVRALGMPRTLAEVGMRRERLDQLAEYSLLDVWSATNPVPLTEKAQVMEILEMVAGDR</sequence>
<dbReference type="Pfam" id="PF00465">
    <property type="entry name" value="Fe-ADH"/>
    <property type="match status" value="1"/>
</dbReference>
<dbReference type="InterPro" id="IPR056798">
    <property type="entry name" value="ADH_Fe_C"/>
</dbReference>
<proteinExistence type="predicted"/>
<dbReference type="AlphaFoldDB" id="A0AAD6ZN43"/>
<feature type="region of interest" description="Disordered" evidence="2">
    <location>
        <begin position="1"/>
        <end position="20"/>
    </location>
</feature>
<accession>A0AAD6ZN43</accession>
<comment type="caution">
    <text evidence="5">The sequence shown here is derived from an EMBL/GenBank/DDBJ whole genome shotgun (WGS) entry which is preliminary data.</text>
</comment>
<dbReference type="PANTHER" id="PTHR11496">
    <property type="entry name" value="ALCOHOL DEHYDROGENASE"/>
    <property type="match status" value="1"/>
</dbReference>
<dbReference type="GO" id="GO:0046872">
    <property type="term" value="F:metal ion binding"/>
    <property type="evidence" value="ECO:0007669"/>
    <property type="project" value="InterPro"/>
</dbReference>
<evidence type="ECO:0000313" key="5">
    <source>
        <dbReference type="EMBL" id="KAJ7330847.1"/>
    </source>
</evidence>
<feature type="domain" description="Alcohol dehydrogenase iron-type/glycerol dehydrogenase GldA" evidence="3">
    <location>
        <begin position="50"/>
        <end position="203"/>
    </location>
</feature>
<reference evidence="5" key="1">
    <citation type="submission" date="2023-03" db="EMBL/GenBank/DDBJ databases">
        <title>Massive genome expansion in bonnet fungi (Mycena s.s.) driven by repeated elements and novel gene families across ecological guilds.</title>
        <authorList>
            <consortium name="Lawrence Berkeley National Laboratory"/>
            <person name="Harder C.B."/>
            <person name="Miyauchi S."/>
            <person name="Viragh M."/>
            <person name="Kuo A."/>
            <person name="Thoen E."/>
            <person name="Andreopoulos B."/>
            <person name="Lu D."/>
            <person name="Skrede I."/>
            <person name="Drula E."/>
            <person name="Henrissat B."/>
            <person name="Morin E."/>
            <person name="Kohler A."/>
            <person name="Barry K."/>
            <person name="LaButti K."/>
            <person name="Morin E."/>
            <person name="Salamov A."/>
            <person name="Lipzen A."/>
            <person name="Mereny Z."/>
            <person name="Hegedus B."/>
            <person name="Baldrian P."/>
            <person name="Stursova M."/>
            <person name="Weitz H."/>
            <person name="Taylor A."/>
            <person name="Grigoriev I.V."/>
            <person name="Nagy L.G."/>
            <person name="Martin F."/>
            <person name="Kauserud H."/>
        </authorList>
    </citation>
    <scope>NUCLEOTIDE SEQUENCE</scope>
    <source>
        <strain evidence="5">CBHHK002</strain>
    </source>
</reference>
<dbReference type="GO" id="GO:0005739">
    <property type="term" value="C:mitochondrion"/>
    <property type="evidence" value="ECO:0007669"/>
    <property type="project" value="TreeGrafter"/>
</dbReference>
<gene>
    <name evidence="5" type="ORF">DFH08DRAFT_1021868</name>
</gene>
<feature type="domain" description="Fe-containing alcohol dehydrogenase-like C-terminal" evidence="4">
    <location>
        <begin position="230"/>
        <end position="430"/>
    </location>
</feature>
<dbReference type="GO" id="GO:0004022">
    <property type="term" value="F:alcohol dehydrogenase (NAD+) activity"/>
    <property type="evidence" value="ECO:0007669"/>
    <property type="project" value="TreeGrafter"/>
</dbReference>
<dbReference type="Proteomes" id="UP001218218">
    <property type="component" value="Unassembled WGS sequence"/>
</dbReference>
<evidence type="ECO:0000259" key="4">
    <source>
        <dbReference type="Pfam" id="PF25137"/>
    </source>
</evidence>
<name>A0AAD6ZN43_9AGAR</name>
<dbReference type="InterPro" id="IPR039697">
    <property type="entry name" value="Alcohol_dehydrogenase_Fe"/>
</dbReference>
<dbReference type="CDD" id="cd08192">
    <property type="entry name" value="MAR-like"/>
    <property type="match status" value="1"/>
</dbReference>
<keyword evidence="6" id="KW-1185">Reference proteome</keyword>
<keyword evidence="1" id="KW-0560">Oxidoreductase</keyword>